<keyword evidence="3" id="KW-0678">Repressor</keyword>
<evidence type="ECO:0000256" key="4">
    <source>
        <dbReference type="ARBA" id="ARBA00022723"/>
    </source>
</evidence>
<evidence type="ECO:0000313" key="12">
    <source>
        <dbReference type="EnsemblMetazoa" id="SMAR002596-PA"/>
    </source>
</evidence>
<dbReference type="PANTHER" id="PTHR13578:SF20">
    <property type="entry name" value="POLYCOMB PROTEIN ASX"/>
    <property type="match status" value="1"/>
</dbReference>
<dbReference type="EnsemblMetazoa" id="SMAR002596-RA">
    <property type="protein sequence ID" value="SMAR002596-PA"/>
    <property type="gene ID" value="SMAR002596"/>
</dbReference>
<evidence type="ECO:0000256" key="10">
    <source>
        <dbReference type="SAM" id="MobiDB-lite"/>
    </source>
</evidence>
<evidence type="ECO:0000256" key="1">
    <source>
        <dbReference type="ARBA" id="ARBA00004123"/>
    </source>
</evidence>
<feature type="compositionally biased region" description="Polar residues" evidence="10">
    <location>
        <begin position="396"/>
        <end position="413"/>
    </location>
</feature>
<dbReference type="AlphaFoldDB" id="T1INL3"/>
<dbReference type="InterPro" id="IPR044867">
    <property type="entry name" value="DEUBAD_dom"/>
</dbReference>
<dbReference type="GO" id="GO:0035517">
    <property type="term" value="C:PR-DUB complex"/>
    <property type="evidence" value="ECO:0007669"/>
    <property type="project" value="TreeGrafter"/>
</dbReference>
<dbReference type="InterPro" id="IPR026905">
    <property type="entry name" value="ASX-like_PHD"/>
</dbReference>
<dbReference type="Proteomes" id="UP000014500">
    <property type="component" value="Unassembled WGS sequence"/>
</dbReference>
<dbReference type="eggNOG" id="ENOG502QWPH">
    <property type="taxonomic scope" value="Eukaryota"/>
</dbReference>
<feature type="compositionally biased region" description="Basic and acidic residues" evidence="10">
    <location>
        <begin position="358"/>
        <end position="370"/>
    </location>
</feature>
<dbReference type="EMBL" id="JH431182">
    <property type="status" value="NOT_ANNOTATED_CDS"/>
    <property type="molecule type" value="Genomic_DNA"/>
</dbReference>
<keyword evidence="6" id="KW-0862">Zinc</keyword>
<evidence type="ECO:0000256" key="8">
    <source>
        <dbReference type="ARBA" id="ARBA00023163"/>
    </source>
</evidence>
<accession>T1INL3</accession>
<protein>
    <recommendedName>
        <fullName evidence="11">DEUBAD domain-containing protein</fullName>
    </recommendedName>
</protein>
<dbReference type="GO" id="GO:0008270">
    <property type="term" value="F:zinc ion binding"/>
    <property type="evidence" value="ECO:0007669"/>
    <property type="project" value="UniProtKB-KW"/>
</dbReference>
<proteinExistence type="inferred from homology"/>
<evidence type="ECO:0000313" key="13">
    <source>
        <dbReference type="Proteomes" id="UP000014500"/>
    </source>
</evidence>
<dbReference type="Pfam" id="PF13922">
    <property type="entry name" value="PHD_3"/>
    <property type="match status" value="1"/>
</dbReference>
<keyword evidence="13" id="KW-1185">Reference proteome</keyword>
<dbReference type="GO" id="GO:0045944">
    <property type="term" value="P:positive regulation of transcription by RNA polymerase II"/>
    <property type="evidence" value="ECO:0007669"/>
    <property type="project" value="TreeGrafter"/>
</dbReference>
<dbReference type="GO" id="GO:0009887">
    <property type="term" value="P:animal organ morphogenesis"/>
    <property type="evidence" value="ECO:0007669"/>
    <property type="project" value="TreeGrafter"/>
</dbReference>
<dbReference type="Pfam" id="PF13919">
    <property type="entry name" value="ASXH"/>
    <property type="match status" value="1"/>
</dbReference>
<name>T1INL3_STRMM</name>
<keyword evidence="4" id="KW-0479">Metal-binding</keyword>
<comment type="similarity">
    <text evidence="2">Belongs to the Asx family.</text>
</comment>
<feature type="compositionally biased region" description="Low complexity" evidence="10">
    <location>
        <begin position="451"/>
        <end position="461"/>
    </location>
</feature>
<keyword evidence="5" id="KW-0863">Zinc-finger</keyword>
<dbReference type="GO" id="GO:0003682">
    <property type="term" value="F:chromatin binding"/>
    <property type="evidence" value="ECO:0007669"/>
    <property type="project" value="TreeGrafter"/>
</dbReference>
<keyword evidence="8" id="KW-0804">Transcription</keyword>
<dbReference type="InterPro" id="IPR028020">
    <property type="entry name" value="ASX_DEUBAD_dom"/>
</dbReference>
<feature type="compositionally biased region" description="Polar residues" evidence="10">
    <location>
        <begin position="441"/>
        <end position="450"/>
    </location>
</feature>
<dbReference type="PROSITE" id="PS51916">
    <property type="entry name" value="DEUBAD"/>
    <property type="match status" value="1"/>
</dbReference>
<evidence type="ECO:0000256" key="3">
    <source>
        <dbReference type="ARBA" id="ARBA00022491"/>
    </source>
</evidence>
<keyword evidence="7" id="KW-0805">Transcription regulation</keyword>
<evidence type="ECO:0000256" key="2">
    <source>
        <dbReference type="ARBA" id="ARBA00006391"/>
    </source>
</evidence>
<comment type="subcellular location">
    <subcellularLocation>
        <location evidence="1">Nucleus</location>
    </subcellularLocation>
</comment>
<evidence type="ECO:0000256" key="5">
    <source>
        <dbReference type="ARBA" id="ARBA00022771"/>
    </source>
</evidence>
<dbReference type="HOGENOM" id="CLU_309340_0_0_1"/>
<reference evidence="13" key="1">
    <citation type="submission" date="2011-05" db="EMBL/GenBank/DDBJ databases">
        <authorList>
            <person name="Richards S.R."/>
            <person name="Qu J."/>
            <person name="Jiang H."/>
            <person name="Jhangiani S.N."/>
            <person name="Agravi P."/>
            <person name="Goodspeed R."/>
            <person name="Gross S."/>
            <person name="Mandapat C."/>
            <person name="Jackson L."/>
            <person name="Mathew T."/>
            <person name="Pu L."/>
            <person name="Thornton R."/>
            <person name="Saada N."/>
            <person name="Wilczek-Boney K.B."/>
            <person name="Lee S."/>
            <person name="Kovar C."/>
            <person name="Wu Y."/>
            <person name="Scherer S.E."/>
            <person name="Worley K.C."/>
            <person name="Muzny D.M."/>
            <person name="Gibbs R."/>
        </authorList>
    </citation>
    <scope>NUCLEOTIDE SEQUENCE</scope>
    <source>
        <strain evidence="13">Brora</strain>
    </source>
</reference>
<evidence type="ECO:0000259" key="11">
    <source>
        <dbReference type="PROSITE" id="PS51916"/>
    </source>
</evidence>
<dbReference type="InterPro" id="IPR024811">
    <property type="entry name" value="ASX/ASX-like"/>
</dbReference>
<dbReference type="STRING" id="126957.T1INL3"/>
<sequence>TRKRTRRPTGSQVEPSCSDSIDLETPGSILVNTDLKALISRHTFNSLPQLCQYKLMQLLPEVDRVVNADSVVRLAATALNNEFFGRACQDWRERLSDGEFIPENQSKLKAEAEKDQGKLDQWKLRHFEPVWGQETVKEDEKEEIVEEEIVVPIIKPVKSKRQMRSDDPPRVEIVNTTRIGVVNQPRVEIVNPPRVEIVISPRVEVVSSPSRVEVVSPPRVEVVSPPPDEVFNPPEKVVVIEKEAKICGSPCTSSASLSENMVLTTTKPETIVTSVVSTPVVTSSCSEPDSSTVESPIACGSRSTVAVVVTLASSTTDSYTVDTMASGQLKRPSSTESESSPKKLRSSPEPNLPEETISEDRHNLSDENREASPFLPLESVNVVEQRPPDPPPAAESTRSSPTQETATKTNASRSCPVRTVDGVNLERSYQICQAVLQSSKNREALQQQHPNNNKTNKSNNVINRKSSNVSAMRLHTAPPPNAAPSSTRTCHWQGNAVPRPAPSTLLTWGPPTPARTSPLVLRPLQLEDDVCIAAVDDLRNLGLISLVASAQQLPPFSSSSSTSSFRVTDSGLDEPLACSSGHLAGRCDATGQVAGHPASCAHAEVDATPLLVLSSVAASMSEICPPKVEFGGVPFALSSEGLGRSLQNENECFVDKILTDNKADSTLPDRPRSAPVINGVSIQQQNESNLRSHSCIEIQCALPDANLTNGAEAATMQLHLLLSEDLPINSENGPPTDVTGLGATTPASAVTVCSSLTGLPLVSVPTICSNRISPPVAVAVNESSSSERGVAVMPPCACNLKAMIICKSCGAFCHDDCIGPLRLCVTCLIR</sequence>
<dbReference type="GO" id="GO:0003677">
    <property type="term" value="F:DNA binding"/>
    <property type="evidence" value="ECO:0007669"/>
    <property type="project" value="InterPro"/>
</dbReference>
<feature type="region of interest" description="Disordered" evidence="10">
    <location>
        <begin position="441"/>
        <end position="461"/>
    </location>
</feature>
<keyword evidence="9" id="KW-0539">Nucleus</keyword>
<organism evidence="12 13">
    <name type="scientific">Strigamia maritima</name>
    <name type="common">European centipede</name>
    <name type="synonym">Geophilus maritimus</name>
    <dbReference type="NCBI Taxonomy" id="126957"/>
    <lineage>
        <taxon>Eukaryota</taxon>
        <taxon>Metazoa</taxon>
        <taxon>Ecdysozoa</taxon>
        <taxon>Arthropoda</taxon>
        <taxon>Myriapoda</taxon>
        <taxon>Chilopoda</taxon>
        <taxon>Pleurostigmophora</taxon>
        <taxon>Geophilomorpha</taxon>
        <taxon>Linotaeniidae</taxon>
        <taxon>Strigamia</taxon>
    </lineage>
</organism>
<evidence type="ECO:0000256" key="9">
    <source>
        <dbReference type="ARBA" id="ARBA00023242"/>
    </source>
</evidence>
<evidence type="ECO:0000256" key="6">
    <source>
        <dbReference type="ARBA" id="ARBA00022833"/>
    </source>
</evidence>
<reference evidence="12" key="2">
    <citation type="submission" date="2015-02" db="UniProtKB">
        <authorList>
            <consortium name="EnsemblMetazoa"/>
        </authorList>
    </citation>
    <scope>IDENTIFICATION</scope>
</reference>
<feature type="region of interest" description="Disordered" evidence="10">
    <location>
        <begin position="323"/>
        <end position="415"/>
    </location>
</feature>
<evidence type="ECO:0000256" key="7">
    <source>
        <dbReference type="ARBA" id="ARBA00023015"/>
    </source>
</evidence>
<feature type="domain" description="DEUBAD" evidence="11">
    <location>
        <begin position="26"/>
        <end position="136"/>
    </location>
</feature>
<feature type="region of interest" description="Disordered" evidence="10">
    <location>
        <begin position="473"/>
        <end position="496"/>
    </location>
</feature>
<dbReference type="PANTHER" id="PTHR13578">
    <property type="entry name" value="ADDITIONAL SEX COMBS LIKE PROTEIN ASXL"/>
    <property type="match status" value="1"/>
</dbReference>